<dbReference type="InterPro" id="IPR029058">
    <property type="entry name" value="AB_hydrolase_fold"/>
</dbReference>
<accession>A0AAV2PFQ9</accession>
<keyword evidence="1" id="KW-0812">Transmembrane</keyword>
<comment type="caution">
    <text evidence="3">The sequence shown here is derived from an EMBL/GenBank/DDBJ whole genome shotgun (WGS) entry which is preliminary data.</text>
</comment>
<keyword evidence="1" id="KW-0472">Membrane</keyword>
<gene>
    <name evidence="3" type="ORF">MNOR_LOCUS114</name>
</gene>
<dbReference type="GO" id="GO:0052651">
    <property type="term" value="P:monoacylglycerol catabolic process"/>
    <property type="evidence" value="ECO:0007669"/>
    <property type="project" value="TreeGrafter"/>
</dbReference>
<feature type="domain" description="AB hydrolase-1" evidence="2">
    <location>
        <begin position="124"/>
        <end position="213"/>
    </location>
</feature>
<protein>
    <recommendedName>
        <fullName evidence="2">AB hydrolase-1 domain-containing protein</fullName>
    </recommendedName>
</protein>
<dbReference type="Pfam" id="PF00561">
    <property type="entry name" value="Abhydrolase_1"/>
    <property type="match status" value="1"/>
</dbReference>
<proteinExistence type="predicted"/>
<dbReference type="SUPFAM" id="SSF53474">
    <property type="entry name" value="alpha/beta-Hydrolases"/>
    <property type="match status" value="1"/>
</dbReference>
<dbReference type="GO" id="GO:0005789">
    <property type="term" value="C:endoplasmic reticulum membrane"/>
    <property type="evidence" value="ECO:0007669"/>
    <property type="project" value="TreeGrafter"/>
</dbReference>
<dbReference type="GO" id="GO:0006660">
    <property type="term" value="P:phosphatidylserine catabolic process"/>
    <property type="evidence" value="ECO:0007669"/>
    <property type="project" value="TreeGrafter"/>
</dbReference>
<dbReference type="InterPro" id="IPR000073">
    <property type="entry name" value="AB_hydrolase_1"/>
</dbReference>
<dbReference type="PANTHER" id="PTHR12277">
    <property type="entry name" value="ALPHA/BETA HYDROLASE DOMAIN-CONTAINING PROTEIN"/>
    <property type="match status" value="1"/>
</dbReference>
<keyword evidence="4" id="KW-1185">Reference proteome</keyword>
<name>A0AAV2PFQ9_MEGNR</name>
<evidence type="ECO:0000256" key="1">
    <source>
        <dbReference type="SAM" id="Phobius"/>
    </source>
</evidence>
<dbReference type="PANTHER" id="PTHR12277:SF194">
    <property type="entry name" value="FI04476P"/>
    <property type="match status" value="1"/>
</dbReference>
<evidence type="ECO:0000313" key="4">
    <source>
        <dbReference type="Proteomes" id="UP001497623"/>
    </source>
</evidence>
<evidence type="ECO:0000313" key="3">
    <source>
        <dbReference type="EMBL" id="CAL4058670.1"/>
    </source>
</evidence>
<keyword evidence="1" id="KW-1133">Transmembrane helix</keyword>
<dbReference type="GO" id="GO:0047372">
    <property type="term" value="F:monoacylglycerol lipase activity"/>
    <property type="evidence" value="ECO:0007669"/>
    <property type="project" value="TreeGrafter"/>
</dbReference>
<dbReference type="Gene3D" id="3.40.50.1820">
    <property type="entry name" value="alpha/beta hydrolase"/>
    <property type="match status" value="1"/>
</dbReference>
<sequence>MIKRFIYAAFLAALWHWGIELKTVLLGGFLVLLVTYTVVPLFYHYNGWLQRHLVFLTFVNYPKGIDFDKPENEGLPGTRNFYVETEDNIRVGVWHILPASLIDTAEAAENRTEFFNNSLCDDRPVLLYLHGNTASRAVPHRVELYKLLRKMDYHVVAFDYRGYADSSKVVPTETGIVHDACVVYRYVKERVGTSPLVVWGHSLGTGVSCHAVSHMCLSGEPPTALILESPFNNIKDEIRYHPLTSIFRKMPKFEWLFLTPLSSNGIDFRSDEHIAHINTPILILHAEDDLVVPYMLGHKLYEVAKKIRPKDADLIQFKGFESKHGYAHKFIYMAPELPQIIRQFFNEAKIKIDSSN</sequence>
<evidence type="ECO:0000259" key="2">
    <source>
        <dbReference type="Pfam" id="PF00561"/>
    </source>
</evidence>
<organism evidence="3 4">
    <name type="scientific">Meganyctiphanes norvegica</name>
    <name type="common">Northern krill</name>
    <name type="synonym">Thysanopoda norvegica</name>
    <dbReference type="NCBI Taxonomy" id="48144"/>
    <lineage>
        <taxon>Eukaryota</taxon>
        <taxon>Metazoa</taxon>
        <taxon>Ecdysozoa</taxon>
        <taxon>Arthropoda</taxon>
        <taxon>Crustacea</taxon>
        <taxon>Multicrustacea</taxon>
        <taxon>Malacostraca</taxon>
        <taxon>Eumalacostraca</taxon>
        <taxon>Eucarida</taxon>
        <taxon>Euphausiacea</taxon>
        <taxon>Euphausiidae</taxon>
        <taxon>Meganyctiphanes</taxon>
    </lineage>
</organism>
<dbReference type="GO" id="GO:0004622">
    <property type="term" value="F:phosphatidylcholine lysophospholipase activity"/>
    <property type="evidence" value="ECO:0007669"/>
    <property type="project" value="TreeGrafter"/>
</dbReference>
<dbReference type="AlphaFoldDB" id="A0AAV2PFQ9"/>
<feature type="transmembrane region" description="Helical" evidence="1">
    <location>
        <begin position="24"/>
        <end position="43"/>
    </location>
</feature>
<dbReference type="Proteomes" id="UP001497623">
    <property type="component" value="Unassembled WGS sequence"/>
</dbReference>
<dbReference type="EMBL" id="CAXKWB010000020">
    <property type="protein sequence ID" value="CAL4058670.1"/>
    <property type="molecule type" value="Genomic_DNA"/>
</dbReference>
<reference evidence="3 4" key="1">
    <citation type="submission" date="2024-05" db="EMBL/GenBank/DDBJ databases">
        <authorList>
            <person name="Wallberg A."/>
        </authorList>
    </citation>
    <scope>NUCLEOTIDE SEQUENCE [LARGE SCALE GENOMIC DNA]</scope>
</reference>